<dbReference type="AlphaFoldDB" id="A0A6J6TBW4"/>
<proteinExistence type="predicted"/>
<protein>
    <submittedName>
        <fullName evidence="1">Unannotated protein</fullName>
    </submittedName>
</protein>
<dbReference type="EMBL" id="CAEZZA010000055">
    <property type="protein sequence ID" value="CAB4744267.1"/>
    <property type="molecule type" value="Genomic_DNA"/>
</dbReference>
<gene>
    <name evidence="1" type="ORF">UFOPK2809_00538</name>
</gene>
<name>A0A6J6TBW4_9ZZZZ</name>
<reference evidence="1" key="1">
    <citation type="submission" date="2020-05" db="EMBL/GenBank/DDBJ databases">
        <authorList>
            <person name="Chiriac C."/>
            <person name="Salcher M."/>
            <person name="Ghai R."/>
            <person name="Kavagutti S V."/>
        </authorList>
    </citation>
    <scope>NUCLEOTIDE SEQUENCE</scope>
</reference>
<evidence type="ECO:0000313" key="1">
    <source>
        <dbReference type="EMBL" id="CAB4744267.1"/>
    </source>
</evidence>
<accession>A0A6J6TBW4</accession>
<sequence length="35" mass="3961">MTGVVSVRFILFISHFLALGEQISGQVIPNERWSQ</sequence>
<organism evidence="1">
    <name type="scientific">freshwater metagenome</name>
    <dbReference type="NCBI Taxonomy" id="449393"/>
    <lineage>
        <taxon>unclassified sequences</taxon>
        <taxon>metagenomes</taxon>
        <taxon>ecological metagenomes</taxon>
    </lineage>
</organism>